<dbReference type="InterPro" id="IPR011009">
    <property type="entry name" value="Kinase-like_dom_sf"/>
</dbReference>
<evidence type="ECO:0000313" key="2">
    <source>
        <dbReference type="Proteomes" id="UP000799766"/>
    </source>
</evidence>
<name>A0A6A6NVI1_9PEZI</name>
<evidence type="ECO:0000313" key="1">
    <source>
        <dbReference type="EMBL" id="KAF2455504.1"/>
    </source>
</evidence>
<dbReference type="Proteomes" id="UP000799766">
    <property type="component" value="Unassembled WGS sequence"/>
</dbReference>
<dbReference type="OrthoDB" id="2906425at2759"/>
<dbReference type="EMBL" id="MU001686">
    <property type="protein sequence ID" value="KAF2455504.1"/>
    <property type="molecule type" value="Genomic_DNA"/>
</dbReference>
<protein>
    <submittedName>
        <fullName evidence="1">Uncharacterized protein</fullName>
    </submittedName>
</protein>
<accession>A0A6A6NVI1</accession>
<proteinExistence type="predicted"/>
<keyword evidence="2" id="KW-1185">Reference proteome</keyword>
<reference evidence="1" key="1">
    <citation type="journal article" date="2020" name="Stud. Mycol.">
        <title>101 Dothideomycetes genomes: a test case for predicting lifestyles and emergence of pathogens.</title>
        <authorList>
            <person name="Haridas S."/>
            <person name="Albert R."/>
            <person name="Binder M."/>
            <person name="Bloem J."/>
            <person name="Labutti K."/>
            <person name="Salamov A."/>
            <person name="Andreopoulos B."/>
            <person name="Baker S."/>
            <person name="Barry K."/>
            <person name="Bills G."/>
            <person name="Bluhm B."/>
            <person name="Cannon C."/>
            <person name="Castanera R."/>
            <person name="Culley D."/>
            <person name="Daum C."/>
            <person name="Ezra D."/>
            <person name="Gonzalez J."/>
            <person name="Henrissat B."/>
            <person name="Kuo A."/>
            <person name="Liang C."/>
            <person name="Lipzen A."/>
            <person name="Lutzoni F."/>
            <person name="Magnuson J."/>
            <person name="Mondo S."/>
            <person name="Nolan M."/>
            <person name="Ohm R."/>
            <person name="Pangilinan J."/>
            <person name="Park H.-J."/>
            <person name="Ramirez L."/>
            <person name="Alfaro M."/>
            <person name="Sun H."/>
            <person name="Tritt A."/>
            <person name="Yoshinaga Y."/>
            <person name="Zwiers L.-H."/>
            <person name="Turgeon B."/>
            <person name="Goodwin S."/>
            <person name="Spatafora J."/>
            <person name="Crous P."/>
            <person name="Grigoriev I."/>
        </authorList>
    </citation>
    <scope>NUCLEOTIDE SEQUENCE</scope>
    <source>
        <strain evidence="1">ATCC 16933</strain>
    </source>
</reference>
<feature type="non-terminal residue" evidence="1">
    <location>
        <position position="1"/>
    </location>
</feature>
<organism evidence="1 2">
    <name type="scientific">Lineolata rhizophorae</name>
    <dbReference type="NCBI Taxonomy" id="578093"/>
    <lineage>
        <taxon>Eukaryota</taxon>
        <taxon>Fungi</taxon>
        <taxon>Dikarya</taxon>
        <taxon>Ascomycota</taxon>
        <taxon>Pezizomycotina</taxon>
        <taxon>Dothideomycetes</taxon>
        <taxon>Dothideomycetes incertae sedis</taxon>
        <taxon>Lineolatales</taxon>
        <taxon>Lineolataceae</taxon>
        <taxon>Lineolata</taxon>
    </lineage>
</organism>
<sequence>PDDPIKFIHEDLGRSNILITTAEKSSSRVIAIIDWQQSGWYLAYWESCKARWTVKIGGEWVMEYIPKIMQPRTGVHDALNWFVLARGH</sequence>
<dbReference type="SUPFAM" id="SSF56112">
    <property type="entry name" value="Protein kinase-like (PK-like)"/>
    <property type="match status" value="1"/>
</dbReference>
<dbReference type="AlphaFoldDB" id="A0A6A6NVI1"/>
<dbReference type="Gene3D" id="3.90.1200.10">
    <property type="match status" value="1"/>
</dbReference>
<gene>
    <name evidence="1" type="ORF">BDY21DRAFT_289051</name>
</gene>